<name>A0ABN9URH6_9DINO</name>
<dbReference type="Proteomes" id="UP001189429">
    <property type="component" value="Unassembled WGS sequence"/>
</dbReference>
<feature type="non-terminal residue" evidence="2">
    <location>
        <position position="1"/>
    </location>
</feature>
<feature type="region of interest" description="Disordered" evidence="1">
    <location>
        <begin position="1474"/>
        <end position="1502"/>
    </location>
</feature>
<evidence type="ECO:0008006" key="4">
    <source>
        <dbReference type="Google" id="ProtNLM"/>
    </source>
</evidence>
<organism evidence="2 3">
    <name type="scientific">Prorocentrum cordatum</name>
    <dbReference type="NCBI Taxonomy" id="2364126"/>
    <lineage>
        <taxon>Eukaryota</taxon>
        <taxon>Sar</taxon>
        <taxon>Alveolata</taxon>
        <taxon>Dinophyceae</taxon>
        <taxon>Prorocentrales</taxon>
        <taxon>Prorocentraceae</taxon>
        <taxon>Prorocentrum</taxon>
    </lineage>
</organism>
<dbReference type="EMBL" id="CAUYUJ010016172">
    <property type="protein sequence ID" value="CAK0862600.1"/>
    <property type="molecule type" value="Genomic_DNA"/>
</dbReference>
<keyword evidence="3" id="KW-1185">Reference proteome</keyword>
<protein>
    <recommendedName>
        <fullName evidence="4">DNA-directed DNA polymerase</fullName>
    </recommendedName>
</protein>
<feature type="non-terminal residue" evidence="2">
    <location>
        <position position="1502"/>
    </location>
</feature>
<sequence length="1502" mass="162920">ALPYIPAADVIGFRDASARKPFTLLGADSVRSLFALDCIASAVQELRAEGFQVDVRSGCTWAHVPQWPMSALLIRGVFRSVYLWEGACRETDAVLFREAFGMREAAAVAPVHPAAPSAFDVRGSPQLELRSTAIDMVAATVSACYNALPEHGQQQHREEVLASLRFLGHASDALRTHGKNQLDGTRIHAASKILNAVMIATRLHGSAHLEGVLRESIRYCLHKSIADPILENLKSGGLVSSSTIQRYFVVLDAAVLLADQRRFATNPPPAEYMLSDSSPLLGTDWLLTETFECSDPGRAWEITQQLMYHRGDARLSLSGDLQPDEMDPEDFQHYDAAARKVRALSQELAAIWGHNMLTAVGLGSQATGVMDKMHAIVHSFRLSSRTMLSCQQRAQRILSVTTDMGTEAGLSSARAVDMMDVFPHWFDFNVVPDGGGGEAMDVYQEGCPTATPAFEITVDDGRASPDHTDIGGVAFGTTCDDGAVPRGPADVGSGGAAFAVVRDDGTAAADAATAGPETHAGGEGDAPTAFVVEPDGGGGATLDIAHVDAPKVADPRGDAPGAGTTRDRAFFHGSLQVAGVLHITNNALQDVLKAFTHMEWYLKRAKPLILLLCDRFTKERLIERCFKAPEAEGHQKALREMRTKPTEWRFGSWVPALQQMQFIEAGMRAHWDLRKYNARPGDNRPARLDADMGESRAQRPPAEDGGDVAEADLHLIDEAVRDPKFWVYGHAILCAVHGCLYEFQNYMESCPCHAVDCREKDGFAAGRPYFRRRAEFIGETGLKHSTCPMRGRRAPDLAAGKHKEYLAELVTQSLGRLLVRCEELTQMDRDMVVRDWECARAVIMEVVQIKYAHWAYLPHKFCVLGAIGKCGTSEATARFGLQACLREYALLDESKRSSLWPLAASVLAPSSPLRDEVAAFVEQGVSLKSLPGLRQVAGVVLGVPVAERSIEAKHRLNKLASSRAPHAGGGFVNVHLKLPDFKRRLAADPGLLEHVAADMGRIRTSSERLLQAFGLHAHPTVFSEFAKTGRVKQSTATSVLCRLDSETQQKQHAALKAAFPKGKTDSGGGGHVPDSLNHGLKIVSAAALQHLRKTFKREAFYSIALPRDSLPEMESAFSGSRSFGVPGLLPLTDAQYTPPLMLPAAAPAPADGGLDLGPPDGVPPALEPHEHCIFRVVHAKPAIRHIIKPRDSNLTTDDVAVSVHDVVGYDRPGGSTELLVALSGVRFGDAVAPLDGDADADADVAIDVGSTRLLHRCHLEALPRLHLDLLEWQPEGQLFYQPKRWPADVPREEYGLASEILTDMVISGAFPGAESSLVAQPSRTLEILEQAGLVDRRAAGDAGDELVCWNMSLACMRDIAAFEKLQQPAPALRSRIGVQDKDKDAFELLLDLQAAGWTGKLLPHGKGKKAETPQPYDPNSVASEKAWYFQAAKKTISTNYLRCLLAGKSVVAHALADKDYAVLLGTARPERLAIQDDTGCPRPRAPKRQRKAAAPLPLEDHG</sequence>
<comment type="caution">
    <text evidence="2">The sequence shown here is derived from an EMBL/GenBank/DDBJ whole genome shotgun (WGS) entry which is preliminary data.</text>
</comment>
<evidence type="ECO:0000313" key="2">
    <source>
        <dbReference type="EMBL" id="CAK0862600.1"/>
    </source>
</evidence>
<feature type="region of interest" description="Disordered" evidence="1">
    <location>
        <begin position="682"/>
        <end position="707"/>
    </location>
</feature>
<proteinExistence type="predicted"/>
<gene>
    <name evidence="2" type="ORF">PCOR1329_LOCUS50966</name>
</gene>
<reference evidence="2" key="1">
    <citation type="submission" date="2023-10" db="EMBL/GenBank/DDBJ databases">
        <authorList>
            <person name="Chen Y."/>
            <person name="Shah S."/>
            <person name="Dougan E. K."/>
            <person name="Thang M."/>
            <person name="Chan C."/>
        </authorList>
    </citation>
    <scope>NUCLEOTIDE SEQUENCE [LARGE SCALE GENOMIC DNA]</scope>
</reference>
<feature type="compositionally biased region" description="Basic and acidic residues" evidence="1">
    <location>
        <begin position="682"/>
        <end position="697"/>
    </location>
</feature>
<evidence type="ECO:0000313" key="3">
    <source>
        <dbReference type="Proteomes" id="UP001189429"/>
    </source>
</evidence>
<evidence type="ECO:0000256" key="1">
    <source>
        <dbReference type="SAM" id="MobiDB-lite"/>
    </source>
</evidence>
<accession>A0ABN9URH6</accession>